<dbReference type="GO" id="GO:0046872">
    <property type="term" value="F:metal ion binding"/>
    <property type="evidence" value="ECO:0007669"/>
    <property type="project" value="UniProtKB-KW"/>
</dbReference>
<evidence type="ECO:0000256" key="7">
    <source>
        <dbReference type="ARBA" id="ARBA00023145"/>
    </source>
</evidence>
<evidence type="ECO:0000256" key="2">
    <source>
        <dbReference type="ARBA" id="ARBA00022670"/>
    </source>
</evidence>
<evidence type="ECO:0000256" key="5">
    <source>
        <dbReference type="ARBA" id="ARBA00022825"/>
    </source>
</evidence>
<accession>A0A348B6K9</accession>
<organism evidence="10 11">
    <name type="scientific">Sulfodiicoccus acidiphilus</name>
    <dbReference type="NCBI Taxonomy" id="1670455"/>
    <lineage>
        <taxon>Archaea</taxon>
        <taxon>Thermoproteota</taxon>
        <taxon>Thermoprotei</taxon>
        <taxon>Sulfolobales</taxon>
        <taxon>Sulfolobaceae</taxon>
        <taxon>Sulfodiicoccus</taxon>
    </lineage>
</organism>
<dbReference type="KEGG" id="sacd:HS1genome_2200"/>
<evidence type="ECO:0000259" key="9">
    <source>
        <dbReference type="PROSITE" id="PS51695"/>
    </source>
</evidence>
<dbReference type="Proteomes" id="UP000276741">
    <property type="component" value="Chromosome"/>
</dbReference>
<dbReference type="GO" id="GO:0004252">
    <property type="term" value="F:serine-type endopeptidase activity"/>
    <property type="evidence" value="ECO:0007669"/>
    <property type="project" value="InterPro"/>
</dbReference>
<dbReference type="PROSITE" id="PS51695">
    <property type="entry name" value="SEDOLISIN"/>
    <property type="match status" value="1"/>
</dbReference>
<dbReference type="InterPro" id="IPR030400">
    <property type="entry name" value="Sedolisin_dom"/>
</dbReference>
<dbReference type="SUPFAM" id="SSF54897">
    <property type="entry name" value="Protease propeptides/inhibitors"/>
    <property type="match status" value="1"/>
</dbReference>
<keyword evidence="8" id="KW-1133">Transmembrane helix</keyword>
<dbReference type="InterPro" id="IPR000209">
    <property type="entry name" value="Peptidase_S8/S53_dom"/>
</dbReference>
<feature type="domain" description="Peptidase S53" evidence="9">
    <location>
        <begin position="168"/>
        <end position="528"/>
    </location>
</feature>
<gene>
    <name evidence="10" type="ORF">HS1genome_2200</name>
</gene>
<evidence type="ECO:0000256" key="3">
    <source>
        <dbReference type="ARBA" id="ARBA00022723"/>
    </source>
</evidence>
<dbReference type="CDD" id="cd11377">
    <property type="entry name" value="Pro-peptidase_S53"/>
    <property type="match status" value="1"/>
</dbReference>
<dbReference type="Pfam" id="PF00082">
    <property type="entry name" value="Peptidase_S8"/>
    <property type="match status" value="1"/>
</dbReference>
<comment type="cofactor">
    <cofactor evidence="1">
        <name>Ca(2+)</name>
        <dbReference type="ChEBI" id="CHEBI:29108"/>
    </cofactor>
</comment>
<evidence type="ECO:0000256" key="6">
    <source>
        <dbReference type="ARBA" id="ARBA00022837"/>
    </source>
</evidence>
<dbReference type="PANTHER" id="PTHR14218:SF15">
    <property type="entry name" value="TRIPEPTIDYL-PEPTIDASE 1"/>
    <property type="match status" value="1"/>
</dbReference>
<sequence length="1189" mass="125507">MLSGTEVGQLPPSTQVGVTVLIPPRNISGVFMAAQEVSNRQSPPLTRAEVEKYFAPTRGELESVISYLHSAGLDVNYVSPDGFMVSASGTVQQVEGLFSVKLALFNQSGQIYYAPTSLPILRGPMEGLAVLGLTNFSNVKKNLIVLGGLHNGTLMVKGDEPAVLSAIYYDPQDLQGAYNVTPIISPNESNVTVAVIEAYGDPNIYSDVAQFDKLFHLPPANLSVIPTGPYDPYYGILTGWDVETALDVEAVHSMAPYARIDVVVAPSATSNALFQAIDYVVTQKLANVVSMSWGIPENEFATSGFFTTAQSKILNYPYANFYFALGSAEGITFLAASGDEGATGGTPVAYGGALFPASSPFVTSVGGTALYVNVTSGYLWALNSTATYGYETTWSVDPLYGQDVSTGGGPSTLFPGVTVPTVSADADPYTGLAVVAEGQLLAVGGTSLAAPTWAGVVADLDSRLGPLGDLNGVLPLVRGALHNVTFGFNGLYGPGPGTTGLGTPDGGLLLSLLSSLRPGLSISVSTDGTPWYLQGSAVQVTAYVTYDGTPVTSGHFQAYFLNSSGVMGRIPLLYNGSYWVGTFVIPENSPGANVRLQVNGTYDGSRGSGFTYLVVGPGMSLVSVLPVQQPGGLGKLAITVYANYPNGSPAADQTLEAYLVHHGRTVERAFLAPAGGGQYRGFLPLLTPVAGAYLLFVNGSAAPVYTYLYFGLQVAAVVYTPVADSMPSAYPGSNVTLLAVVNTFQQVNLTARVYSPSGVLVASIPMQLTPSLIYEANYTVPSNVTPGFYTVNFWAIGNSSSTSWELQEGFYNLSFYVSSTSLVTQVRSINQVFQGQYVRITANITYSNGTEVKYGAFSATLLPTALGFETLAVSELTEFPLQYNSSLNEWVGYYQVPSVLSPGVYQGSPPYSLAGPWDVVVSGSSPQGLTAYSNQTYVNVLPYTDVGPVSIDGNQVVGQLVTGLEGNYSIYQLYVPELNVTDAGLQLYDSYVGTLYAINSTVSVVGSHVLSMKLLNSSVEISGTTLGPSVVAVNETNSNVTMTLTSFKDVQYAFSQDRGNITYSLVDLSGAKSLSLIPEPQFSLSKSNTGITVSVHGSDLRVIEVLLNGEPVNFTVTKVEDGVLVHMSQRGTYGTNYLQVEVSDGLPYSHTFTFVNTVPSSSAMPIIVVAIALSLAVSITALTISLKRH</sequence>
<dbReference type="Pfam" id="PF09286">
    <property type="entry name" value="Pro-kuma_activ"/>
    <property type="match status" value="1"/>
</dbReference>
<dbReference type="AlphaFoldDB" id="A0A348B6K9"/>
<proteinExistence type="predicted"/>
<keyword evidence="4" id="KW-0378">Hydrolase</keyword>
<dbReference type="GO" id="GO:0008240">
    <property type="term" value="F:tripeptidyl-peptidase activity"/>
    <property type="evidence" value="ECO:0007669"/>
    <property type="project" value="TreeGrafter"/>
</dbReference>
<evidence type="ECO:0000256" key="4">
    <source>
        <dbReference type="ARBA" id="ARBA00022801"/>
    </source>
</evidence>
<name>A0A348B6K9_9CREN</name>
<dbReference type="SMART" id="SM00944">
    <property type="entry name" value="Pro-kuma_activ"/>
    <property type="match status" value="1"/>
</dbReference>
<protein>
    <submittedName>
        <fullName evidence="10">Pseudomonapepsin</fullName>
    </submittedName>
</protein>
<reference evidence="11" key="1">
    <citation type="submission" date="2018-04" db="EMBL/GenBank/DDBJ databases">
        <title>Complete genome sequence of Sulfodiicoccus acidiphilus strain HS-1.</title>
        <authorList>
            <person name="Sakai H.D."/>
            <person name="Kurosawa N."/>
        </authorList>
    </citation>
    <scope>NUCLEOTIDE SEQUENCE [LARGE SCALE GENOMIC DNA]</scope>
    <source>
        <strain evidence="11">HS-1</strain>
    </source>
</reference>
<keyword evidence="5" id="KW-0720">Serine protease</keyword>
<dbReference type="Gene3D" id="3.40.50.200">
    <property type="entry name" value="Peptidase S8/S53 domain"/>
    <property type="match status" value="1"/>
</dbReference>
<dbReference type="CDD" id="cd04056">
    <property type="entry name" value="Peptidases_S53"/>
    <property type="match status" value="1"/>
</dbReference>
<dbReference type="InterPro" id="IPR036852">
    <property type="entry name" value="Peptidase_S8/S53_dom_sf"/>
</dbReference>
<evidence type="ECO:0000256" key="8">
    <source>
        <dbReference type="SAM" id="Phobius"/>
    </source>
</evidence>
<keyword evidence="2" id="KW-0645">Protease</keyword>
<dbReference type="GO" id="GO:0006508">
    <property type="term" value="P:proteolysis"/>
    <property type="evidence" value="ECO:0007669"/>
    <property type="project" value="UniProtKB-KW"/>
</dbReference>
<keyword evidence="8" id="KW-0812">Transmembrane</keyword>
<dbReference type="InterPro" id="IPR050819">
    <property type="entry name" value="Tripeptidyl-peptidase_I"/>
</dbReference>
<evidence type="ECO:0000256" key="1">
    <source>
        <dbReference type="ARBA" id="ARBA00001913"/>
    </source>
</evidence>
<dbReference type="SUPFAM" id="SSF52743">
    <property type="entry name" value="Subtilisin-like"/>
    <property type="match status" value="1"/>
</dbReference>
<keyword evidence="3" id="KW-0479">Metal-binding</keyword>
<dbReference type="EMBL" id="AP018553">
    <property type="protein sequence ID" value="BBD73811.1"/>
    <property type="molecule type" value="Genomic_DNA"/>
</dbReference>
<evidence type="ECO:0000313" key="11">
    <source>
        <dbReference type="Proteomes" id="UP000276741"/>
    </source>
</evidence>
<evidence type="ECO:0000313" key="10">
    <source>
        <dbReference type="EMBL" id="BBD73811.1"/>
    </source>
</evidence>
<keyword evidence="6" id="KW-0106">Calcium</keyword>
<dbReference type="PANTHER" id="PTHR14218">
    <property type="entry name" value="PROTEASE S8 TRIPEPTIDYL PEPTIDASE I CLN2"/>
    <property type="match status" value="1"/>
</dbReference>
<dbReference type="InterPro" id="IPR015366">
    <property type="entry name" value="S53_propep"/>
</dbReference>
<keyword evidence="7" id="KW-0865">Zymogen</keyword>
<keyword evidence="11" id="KW-1185">Reference proteome</keyword>
<keyword evidence="8" id="KW-0472">Membrane</keyword>
<feature type="transmembrane region" description="Helical" evidence="8">
    <location>
        <begin position="1163"/>
        <end position="1186"/>
    </location>
</feature>